<dbReference type="RefSeq" id="WP_220192420.1">
    <property type="nucleotide sequence ID" value="NZ_BNJF01000001.1"/>
</dbReference>
<dbReference type="SUPFAM" id="SSF52768">
    <property type="entry name" value="Arginase/deacetylase"/>
    <property type="match status" value="1"/>
</dbReference>
<protein>
    <recommendedName>
        <fullName evidence="3">Acetoin utilization protein AcuC</fullName>
    </recommendedName>
</protein>
<dbReference type="GO" id="GO:0040029">
    <property type="term" value="P:epigenetic regulation of gene expression"/>
    <property type="evidence" value="ECO:0007669"/>
    <property type="project" value="TreeGrafter"/>
</dbReference>
<dbReference type="PANTHER" id="PTHR10625">
    <property type="entry name" value="HISTONE DEACETYLASE HDAC1-RELATED"/>
    <property type="match status" value="1"/>
</dbReference>
<name>A0A8J3HYE5_9CHLR</name>
<dbReference type="GO" id="GO:0045150">
    <property type="term" value="P:acetoin catabolic process"/>
    <property type="evidence" value="ECO:0007669"/>
    <property type="project" value="UniProtKB-UniPathway"/>
</dbReference>
<keyword evidence="4" id="KW-0006">Acetoin catabolism</keyword>
<evidence type="ECO:0000313" key="6">
    <source>
        <dbReference type="EMBL" id="GHO42922.1"/>
    </source>
</evidence>
<evidence type="ECO:0000259" key="5">
    <source>
        <dbReference type="Pfam" id="PF00850"/>
    </source>
</evidence>
<accession>A0A8J3HYE5</accession>
<dbReference type="InterPro" id="IPR023801">
    <property type="entry name" value="His_deacetylse_dom"/>
</dbReference>
<comment type="similarity">
    <text evidence="2">Belongs to the histone deacetylase family.</text>
</comment>
<comment type="caution">
    <text evidence="6">The sequence shown here is derived from an EMBL/GenBank/DDBJ whole genome shotgun (WGS) entry which is preliminary data.</text>
</comment>
<feature type="domain" description="Histone deacetylase" evidence="5">
    <location>
        <begin position="36"/>
        <end position="356"/>
    </location>
</feature>
<dbReference type="EMBL" id="BNJF01000001">
    <property type="protein sequence ID" value="GHO42922.1"/>
    <property type="molecule type" value="Genomic_DNA"/>
</dbReference>
<evidence type="ECO:0000313" key="7">
    <source>
        <dbReference type="Proteomes" id="UP000612362"/>
    </source>
</evidence>
<organism evidence="6 7">
    <name type="scientific">Ktedonospora formicarum</name>
    <dbReference type="NCBI Taxonomy" id="2778364"/>
    <lineage>
        <taxon>Bacteria</taxon>
        <taxon>Bacillati</taxon>
        <taxon>Chloroflexota</taxon>
        <taxon>Ktedonobacteria</taxon>
        <taxon>Ktedonobacterales</taxon>
        <taxon>Ktedonobacteraceae</taxon>
        <taxon>Ktedonospora</taxon>
    </lineage>
</organism>
<proteinExistence type="inferred from homology"/>
<gene>
    <name evidence="6" type="ORF">KSX_10850</name>
</gene>
<dbReference type="GO" id="GO:0004407">
    <property type="term" value="F:histone deacetylase activity"/>
    <property type="evidence" value="ECO:0007669"/>
    <property type="project" value="TreeGrafter"/>
</dbReference>
<dbReference type="PRINTS" id="PR01270">
    <property type="entry name" value="HDASUPER"/>
</dbReference>
<dbReference type="InterPro" id="IPR016181">
    <property type="entry name" value="Acyl_CoA_acyltransferase"/>
</dbReference>
<evidence type="ECO:0000256" key="3">
    <source>
        <dbReference type="ARBA" id="ARBA00020218"/>
    </source>
</evidence>
<dbReference type="UniPathway" id="UPA00040"/>
<dbReference type="PANTHER" id="PTHR10625:SF10">
    <property type="entry name" value="HISTONE DEACETYLASE HDAC1"/>
    <property type="match status" value="1"/>
</dbReference>
<dbReference type="Proteomes" id="UP000612362">
    <property type="component" value="Unassembled WGS sequence"/>
</dbReference>
<reference evidence="6" key="1">
    <citation type="submission" date="2020-10" db="EMBL/GenBank/DDBJ databases">
        <title>Taxonomic study of unclassified bacteria belonging to the class Ktedonobacteria.</title>
        <authorList>
            <person name="Yabe S."/>
            <person name="Wang C.M."/>
            <person name="Zheng Y."/>
            <person name="Sakai Y."/>
            <person name="Cavaletti L."/>
            <person name="Monciardini P."/>
            <person name="Donadio S."/>
        </authorList>
    </citation>
    <scope>NUCLEOTIDE SEQUENCE</scope>
    <source>
        <strain evidence="6">SOSP1-1</strain>
    </source>
</reference>
<evidence type="ECO:0000256" key="2">
    <source>
        <dbReference type="ARBA" id="ARBA00005947"/>
    </source>
</evidence>
<keyword evidence="7" id="KW-1185">Reference proteome</keyword>
<dbReference type="InterPro" id="IPR037138">
    <property type="entry name" value="His_deacetylse_dom_sf"/>
</dbReference>
<dbReference type="InterPro" id="IPR023696">
    <property type="entry name" value="Ureohydrolase_dom_sf"/>
</dbReference>
<dbReference type="InterPro" id="IPR003085">
    <property type="entry name" value="AcuC"/>
</dbReference>
<sequence length="674" mass="75904">MPDAISQAREPRESVSPRARLIFDNEELKYDFGPQHPLQPTRLRALMDLLETSKLWDQTHEETRLHTRLATREELGLVHAEEYIDAVQRLSQPWNETGDSEALKERKQLELRYGFGSDDTPSLPGMHEVSARIAGGTLVALSAVMGLPEGGSFPEIERPLRVFHPSGGLHHAWHDRASGFCIYNDVAIAVAHILRSSEAKILYIDFDAHHGDGVQRAFYDEPRVMTISLHETGRYLFPGTGDVLETGSGGGRGFAINVPLEPFTEDDSYVEIMESILRPLVASYSPDVIVTQHGCDTHAWDPLTHLNLTMRGIRAQIKMARSLADTYSQGRWVAVGGGGYALYRVVPRAWSLLWAELSEQDLPDKLPEEWVARWRPIWEAARDSDEAAQSVMGKSPAWHEFPTSFIDDARHFPPQPRRMSINSINRHTAALVRHLVIPPSVRQAFPAQRPRSPLAGLFDLLHLNHDPTKSPSRSRSFDTTRGPLLMRDFSPVSLVERLHPDPGLHTFARLPEREHQLLLDIARSPDCALTLTYTPQGAIVGQVTIAPADEWWEGIENLYEVAIEVSSDWRGLNIARHMLAFALELDALEDMILFAIGLSWHWDTESLGLSVYRYRQLISRLFGAQGFIEYPTTEPNVSMEPSNVLLARIGKRVETRTANQFLSHLLSSPNLSRF</sequence>
<dbReference type="AlphaFoldDB" id="A0A8J3HYE5"/>
<dbReference type="InterPro" id="IPR000286">
    <property type="entry name" value="HDACs"/>
</dbReference>
<dbReference type="Gene3D" id="3.40.800.20">
    <property type="entry name" value="Histone deacetylase domain"/>
    <property type="match status" value="1"/>
</dbReference>
<dbReference type="CDD" id="cd09994">
    <property type="entry name" value="HDAC_AcuC_like"/>
    <property type="match status" value="1"/>
</dbReference>
<dbReference type="Pfam" id="PF00850">
    <property type="entry name" value="Hist_deacetyl"/>
    <property type="match status" value="1"/>
</dbReference>
<evidence type="ECO:0000256" key="1">
    <source>
        <dbReference type="ARBA" id="ARBA00005101"/>
    </source>
</evidence>
<evidence type="ECO:0000256" key="4">
    <source>
        <dbReference type="ARBA" id="ARBA00022627"/>
    </source>
</evidence>
<dbReference type="Gene3D" id="3.40.630.30">
    <property type="match status" value="1"/>
</dbReference>
<dbReference type="SUPFAM" id="SSF55729">
    <property type="entry name" value="Acyl-CoA N-acyltransferases (Nat)"/>
    <property type="match status" value="1"/>
</dbReference>
<comment type="pathway">
    <text evidence="1">Ketone degradation; acetoin degradation.</text>
</comment>